<dbReference type="Gene3D" id="2.30.110.10">
    <property type="entry name" value="Electron Transport, Fmn-binding Protein, Chain A"/>
    <property type="match status" value="1"/>
</dbReference>
<proteinExistence type="predicted"/>
<comment type="caution">
    <text evidence="2">The sequence shown here is derived from an EMBL/GenBank/DDBJ whole genome shotgun (WGS) entry which is preliminary data.</text>
</comment>
<evidence type="ECO:0000313" key="2">
    <source>
        <dbReference type="EMBL" id="KAH8689569.1"/>
    </source>
</evidence>
<dbReference type="Pfam" id="PF13883">
    <property type="entry name" value="CREG_beta-barrel"/>
    <property type="match status" value="1"/>
</dbReference>
<keyword evidence="3" id="KW-1185">Reference proteome</keyword>
<evidence type="ECO:0000259" key="1">
    <source>
        <dbReference type="Pfam" id="PF13883"/>
    </source>
</evidence>
<dbReference type="InterPro" id="IPR055343">
    <property type="entry name" value="CREG_beta-barrel"/>
</dbReference>
<dbReference type="GeneID" id="70244929"/>
<dbReference type="SUPFAM" id="SSF50475">
    <property type="entry name" value="FMN-binding split barrel"/>
    <property type="match status" value="1"/>
</dbReference>
<dbReference type="EMBL" id="JAJTJA010000015">
    <property type="protein sequence ID" value="KAH8689569.1"/>
    <property type="molecule type" value="Genomic_DNA"/>
</dbReference>
<evidence type="ECO:0000313" key="3">
    <source>
        <dbReference type="Proteomes" id="UP001201262"/>
    </source>
</evidence>
<accession>A0AAD4KDZ2</accession>
<dbReference type="PANTHER" id="PTHR37273">
    <property type="entry name" value="CHROMOSOME 8, WHOLE GENOME SHOTGUN SEQUENCE"/>
    <property type="match status" value="1"/>
</dbReference>
<name>A0AAD4KDZ2_9EURO</name>
<dbReference type="InterPro" id="IPR012349">
    <property type="entry name" value="Split_barrel_FMN-bd"/>
</dbReference>
<dbReference type="Proteomes" id="UP001201262">
    <property type="component" value="Unassembled WGS sequence"/>
</dbReference>
<sequence>MAKFPRYLYGFLTAGALFSTCTSAIPFVIGASQQAALTDNAVNNGDPLKDFISDVANDKKPTSPPTTSPSILRLAFDIPNSNNIHTTSDAAIDNPADVNHNDNDNLAVLARPSWFTSVLLARRLLALSTTATVSTVYQQSSRHSPAGLQGTPITLPEYIADCNSLGGAGNPILLGLYVSTTFQNVASGSNVSLAIDWWSHLDKTSPLYPGFPPSAAGLPRVSLLGYIERVSADTEENKNQKGAVEEFERCFLAAHPDSKAWLPGNKDSPHSGFWARLVVTQAYWIGGFGDIQQIGWINMTEWKGIREESSLPGIGDGRGWASVRLPGEEA</sequence>
<protein>
    <submittedName>
        <fullName evidence="2">Pyridoxamine 5'-phosphate oxidase-domain-containing protein</fullName>
    </submittedName>
</protein>
<dbReference type="RefSeq" id="XP_046065923.1">
    <property type="nucleotide sequence ID" value="XM_046214642.1"/>
</dbReference>
<dbReference type="AlphaFoldDB" id="A0AAD4KDZ2"/>
<organism evidence="2 3">
    <name type="scientific">Talaromyces proteolyticus</name>
    <dbReference type="NCBI Taxonomy" id="1131652"/>
    <lineage>
        <taxon>Eukaryota</taxon>
        <taxon>Fungi</taxon>
        <taxon>Dikarya</taxon>
        <taxon>Ascomycota</taxon>
        <taxon>Pezizomycotina</taxon>
        <taxon>Eurotiomycetes</taxon>
        <taxon>Eurotiomycetidae</taxon>
        <taxon>Eurotiales</taxon>
        <taxon>Trichocomaceae</taxon>
        <taxon>Talaromyces</taxon>
        <taxon>Talaromyces sect. Bacilispori</taxon>
    </lineage>
</organism>
<feature type="domain" description="CREG-like beta-barrel" evidence="1">
    <location>
        <begin position="120"/>
        <end position="299"/>
    </location>
</feature>
<dbReference type="PANTHER" id="PTHR37273:SF1">
    <property type="entry name" value="ADL397C-AP"/>
    <property type="match status" value="1"/>
</dbReference>
<reference evidence="2" key="1">
    <citation type="submission" date="2021-12" db="EMBL/GenBank/DDBJ databases">
        <title>Convergent genome expansion in fungi linked to evolution of root-endophyte symbiosis.</title>
        <authorList>
            <consortium name="DOE Joint Genome Institute"/>
            <person name="Ke Y.-H."/>
            <person name="Bonito G."/>
            <person name="Liao H.-L."/>
            <person name="Looney B."/>
            <person name="Rojas-Flechas A."/>
            <person name="Nash J."/>
            <person name="Hameed K."/>
            <person name="Schadt C."/>
            <person name="Martin F."/>
            <person name="Crous P.W."/>
            <person name="Miettinen O."/>
            <person name="Magnuson J.K."/>
            <person name="Labbe J."/>
            <person name="Jacobson D."/>
            <person name="Doktycz M.J."/>
            <person name="Veneault-Fourrey C."/>
            <person name="Kuo A."/>
            <person name="Mondo S."/>
            <person name="Calhoun S."/>
            <person name="Riley R."/>
            <person name="Ohm R."/>
            <person name="LaButti K."/>
            <person name="Andreopoulos B."/>
            <person name="Pangilinan J."/>
            <person name="Nolan M."/>
            <person name="Tritt A."/>
            <person name="Clum A."/>
            <person name="Lipzen A."/>
            <person name="Daum C."/>
            <person name="Barry K."/>
            <person name="Grigoriev I.V."/>
            <person name="Vilgalys R."/>
        </authorList>
    </citation>
    <scope>NUCLEOTIDE SEQUENCE</scope>
    <source>
        <strain evidence="2">PMI_201</strain>
    </source>
</reference>
<gene>
    <name evidence="2" type="ORF">BGW36DRAFT_365339</name>
</gene>